<protein>
    <submittedName>
        <fullName evidence="4">FAD-dependent monooxygenase</fullName>
    </submittedName>
</protein>
<dbReference type="Proteomes" id="UP001501116">
    <property type="component" value="Unassembled WGS sequence"/>
</dbReference>
<sequence length="387" mass="40969">MGTKAIVIGAGIGGLCTAIGLREAGWEVRVLERAERLGSVGAGIGLWPNALHALDELGAGERITPLLPPPGSGTLRDRRGRVLVHWDNRELLGALGKPLAGVHRADLLGAVLSALPEGTVHTGIEVTGVTGDGTVRWTGGEAEADLVIGADGVHSAVRKALWPAHPGPVHGGSTAFRAVLDAVPGGGVSTVVGPGTEFGTLPLAGDRLYWYASLRAAADITYEDPKAFLLKRFDGWPPDVLDLIGRTPPERILHNDLVHLRTPLASYATGKVALIGDAAHAMLPFLAQGGCQAIEDATVLASLLSRRPVPEALARYDAERRPRTQELVRLSTRAGQAVLLANPLAVAARNQLIRLMPSRGHTRRLSVPARWRPPAIVTPSPDRPRRR</sequence>
<evidence type="ECO:0000259" key="3">
    <source>
        <dbReference type="Pfam" id="PF01494"/>
    </source>
</evidence>
<accession>A0ABN2SGH7</accession>
<evidence type="ECO:0000256" key="1">
    <source>
        <dbReference type="ARBA" id="ARBA00023002"/>
    </source>
</evidence>
<gene>
    <name evidence="4" type="ORF">GCM10009754_74130</name>
</gene>
<proteinExistence type="predicted"/>
<evidence type="ECO:0000313" key="5">
    <source>
        <dbReference type="Proteomes" id="UP001501116"/>
    </source>
</evidence>
<evidence type="ECO:0000313" key="4">
    <source>
        <dbReference type="EMBL" id="GAA1985630.1"/>
    </source>
</evidence>
<keyword evidence="1" id="KW-0560">Oxidoreductase</keyword>
<dbReference type="PANTHER" id="PTHR13789:SF309">
    <property type="entry name" value="PUTATIVE (AFU_ORTHOLOGUE AFUA_6G14510)-RELATED"/>
    <property type="match status" value="1"/>
</dbReference>
<comment type="caution">
    <text evidence="4">The sequence shown here is derived from an EMBL/GenBank/DDBJ whole genome shotgun (WGS) entry which is preliminary data.</text>
</comment>
<keyword evidence="5" id="KW-1185">Reference proteome</keyword>
<dbReference type="InterPro" id="IPR036188">
    <property type="entry name" value="FAD/NAD-bd_sf"/>
</dbReference>
<dbReference type="GO" id="GO:0004497">
    <property type="term" value="F:monooxygenase activity"/>
    <property type="evidence" value="ECO:0007669"/>
    <property type="project" value="UniProtKB-KW"/>
</dbReference>
<name>A0ABN2SGH7_9PSEU</name>
<dbReference type="SUPFAM" id="SSF51905">
    <property type="entry name" value="FAD/NAD(P)-binding domain"/>
    <property type="match status" value="1"/>
</dbReference>
<reference evidence="4 5" key="1">
    <citation type="journal article" date="2019" name="Int. J. Syst. Evol. Microbiol.">
        <title>The Global Catalogue of Microorganisms (GCM) 10K type strain sequencing project: providing services to taxonomists for standard genome sequencing and annotation.</title>
        <authorList>
            <consortium name="The Broad Institute Genomics Platform"/>
            <consortium name="The Broad Institute Genome Sequencing Center for Infectious Disease"/>
            <person name="Wu L."/>
            <person name="Ma J."/>
        </authorList>
    </citation>
    <scope>NUCLEOTIDE SEQUENCE [LARGE SCALE GENOMIC DNA]</scope>
    <source>
        <strain evidence="4 5">JCM 14545</strain>
    </source>
</reference>
<dbReference type="InterPro" id="IPR050493">
    <property type="entry name" value="FAD-dep_Monooxygenase_BioMet"/>
</dbReference>
<evidence type="ECO:0000256" key="2">
    <source>
        <dbReference type="ARBA" id="ARBA00023033"/>
    </source>
</evidence>
<dbReference type="Gene3D" id="3.50.50.60">
    <property type="entry name" value="FAD/NAD(P)-binding domain"/>
    <property type="match status" value="1"/>
</dbReference>
<dbReference type="RefSeq" id="WP_344429731.1">
    <property type="nucleotide sequence ID" value="NZ_BAAANN010000042.1"/>
</dbReference>
<feature type="domain" description="FAD-binding" evidence="3">
    <location>
        <begin position="3"/>
        <end position="330"/>
    </location>
</feature>
<dbReference type="InterPro" id="IPR002938">
    <property type="entry name" value="FAD-bd"/>
</dbReference>
<dbReference type="EMBL" id="BAAANN010000042">
    <property type="protein sequence ID" value="GAA1985630.1"/>
    <property type="molecule type" value="Genomic_DNA"/>
</dbReference>
<dbReference type="PANTHER" id="PTHR13789">
    <property type="entry name" value="MONOOXYGENASE"/>
    <property type="match status" value="1"/>
</dbReference>
<dbReference type="Pfam" id="PF01494">
    <property type="entry name" value="FAD_binding_3"/>
    <property type="match status" value="1"/>
</dbReference>
<keyword evidence="2 4" id="KW-0503">Monooxygenase</keyword>
<organism evidence="4 5">
    <name type="scientific">Amycolatopsis minnesotensis</name>
    <dbReference type="NCBI Taxonomy" id="337894"/>
    <lineage>
        <taxon>Bacteria</taxon>
        <taxon>Bacillati</taxon>
        <taxon>Actinomycetota</taxon>
        <taxon>Actinomycetes</taxon>
        <taxon>Pseudonocardiales</taxon>
        <taxon>Pseudonocardiaceae</taxon>
        <taxon>Amycolatopsis</taxon>
    </lineage>
</organism>
<dbReference type="PRINTS" id="PR00420">
    <property type="entry name" value="RNGMNOXGNASE"/>
</dbReference>